<protein>
    <recommendedName>
        <fullName evidence="2">Acyltransferase 3 domain-containing protein</fullName>
    </recommendedName>
</protein>
<name>A0A919E8H2_9PROT</name>
<proteinExistence type="predicted"/>
<gene>
    <name evidence="3" type="ORF">GCM10017044_19890</name>
</gene>
<evidence type="ECO:0000256" key="1">
    <source>
        <dbReference type="SAM" id="Phobius"/>
    </source>
</evidence>
<evidence type="ECO:0000313" key="3">
    <source>
        <dbReference type="EMBL" id="GHF25135.1"/>
    </source>
</evidence>
<dbReference type="EMBL" id="BNCI01000002">
    <property type="protein sequence ID" value="GHF25135.1"/>
    <property type="molecule type" value="Genomic_DNA"/>
</dbReference>
<dbReference type="GO" id="GO:0016747">
    <property type="term" value="F:acyltransferase activity, transferring groups other than amino-acyl groups"/>
    <property type="evidence" value="ECO:0007669"/>
    <property type="project" value="InterPro"/>
</dbReference>
<feature type="transmembrane region" description="Helical" evidence="1">
    <location>
        <begin position="30"/>
        <end position="53"/>
    </location>
</feature>
<feature type="transmembrane region" description="Helical" evidence="1">
    <location>
        <begin position="216"/>
        <end position="235"/>
    </location>
</feature>
<feature type="transmembrane region" description="Helical" evidence="1">
    <location>
        <begin position="112"/>
        <end position="130"/>
    </location>
</feature>
<keyword evidence="1" id="KW-1133">Transmembrane helix</keyword>
<comment type="caution">
    <text evidence="3">The sequence shown here is derived from an EMBL/GenBank/DDBJ whole genome shotgun (WGS) entry which is preliminary data.</text>
</comment>
<dbReference type="Pfam" id="PF01757">
    <property type="entry name" value="Acyl_transf_3"/>
    <property type="match status" value="1"/>
</dbReference>
<sequence length="391" mass="43808">MGLERLGVVVSGQEFVDVRGNPELSQRIDYLRVFAILTIVGFHIAPMVDGAYVEPYPMFESKLVYFLKIVFKEVFASSSMVILPTITGILIFSRPISRSYFDNVKTWSRSLLLPYLTWGLIAAAGFFIVLELGTPHNANMRFYEFSLYNFADAVLGIEGLPLNQPIYFMRNMFILLLFYPVIGQLVRKMGIWIVGLVFILDASGAPLPLFYDSWNIPSGLILGAYLATRPALLFGAEKYGPYALAIWLILGGTLCYVTVFVSDASTRGILPYLDGADRYFSVVAIWWLSRYFASGLAGRIFEKVRPFSFPIFCMHLPILLVFWKLYSLFSDGSPSSYMVYLLLNVPLAVAVCITTAKIAENICPNLWAFVMGQRSRSFIDQGRKAAASATS</sequence>
<feature type="domain" description="Acyltransferase 3" evidence="2">
    <location>
        <begin position="27"/>
        <end position="352"/>
    </location>
</feature>
<feature type="transmembrane region" description="Helical" evidence="1">
    <location>
        <begin position="337"/>
        <end position="356"/>
    </location>
</feature>
<feature type="transmembrane region" description="Helical" evidence="1">
    <location>
        <begin position="242"/>
        <end position="259"/>
    </location>
</feature>
<reference evidence="3" key="2">
    <citation type="submission" date="2020-09" db="EMBL/GenBank/DDBJ databases">
        <authorList>
            <person name="Sun Q."/>
            <person name="Kim S."/>
        </authorList>
    </citation>
    <scope>NUCLEOTIDE SEQUENCE</scope>
    <source>
        <strain evidence="3">KCTC 42590</strain>
    </source>
</reference>
<accession>A0A919E8H2</accession>
<dbReference type="InterPro" id="IPR002656">
    <property type="entry name" value="Acyl_transf_3_dom"/>
</dbReference>
<evidence type="ECO:0000259" key="2">
    <source>
        <dbReference type="Pfam" id="PF01757"/>
    </source>
</evidence>
<keyword evidence="1" id="KW-0812">Transmembrane</keyword>
<dbReference type="AlphaFoldDB" id="A0A919E8H2"/>
<feature type="transmembrane region" description="Helical" evidence="1">
    <location>
        <begin position="307"/>
        <end position="325"/>
    </location>
</feature>
<feature type="transmembrane region" description="Helical" evidence="1">
    <location>
        <begin position="279"/>
        <end position="300"/>
    </location>
</feature>
<reference evidence="3" key="1">
    <citation type="journal article" date="2014" name="Int. J. Syst. Evol. Microbiol.">
        <title>Complete genome sequence of Corynebacterium casei LMG S-19264T (=DSM 44701T), isolated from a smear-ripened cheese.</title>
        <authorList>
            <consortium name="US DOE Joint Genome Institute (JGI-PGF)"/>
            <person name="Walter F."/>
            <person name="Albersmeier A."/>
            <person name="Kalinowski J."/>
            <person name="Ruckert C."/>
        </authorList>
    </citation>
    <scope>NUCLEOTIDE SEQUENCE</scope>
    <source>
        <strain evidence="3">KCTC 42590</strain>
    </source>
</reference>
<organism evidence="3 4">
    <name type="scientific">Kordiimonas sediminis</name>
    <dbReference type="NCBI Taxonomy" id="1735581"/>
    <lineage>
        <taxon>Bacteria</taxon>
        <taxon>Pseudomonadati</taxon>
        <taxon>Pseudomonadota</taxon>
        <taxon>Alphaproteobacteria</taxon>
        <taxon>Kordiimonadales</taxon>
        <taxon>Kordiimonadaceae</taxon>
        <taxon>Kordiimonas</taxon>
    </lineage>
</organism>
<dbReference type="Proteomes" id="UP000630923">
    <property type="component" value="Unassembled WGS sequence"/>
</dbReference>
<keyword evidence="4" id="KW-1185">Reference proteome</keyword>
<feature type="transmembrane region" description="Helical" evidence="1">
    <location>
        <begin position="74"/>
        <end position="92"/>
    </location>
</feature>
<keyword evidence="1" id="KW-0472">Membrane</keyword>
<evidence type="ECO:0000313" key="4">
    <source>
        <dbReference type="Proteomes" id="UP000630923"/>
    </source>
</evidence>